<proteinExistence type="predicted"/>
<evidence type="ECO:0000313" key="3">
    <source>
        <dbReference type="Proteomes" id="UP000000448"/>
    </source>
</evidence>
<dbReference type="Proteomes" id="UP000000448">
    <property type="component" value="Chromosome"/>
</dbReference>
<protein>
    <submittedName>
        <fullName evidence="2">Uncharacterized protein</fullName>
    </submittedName>
</protein>
<sequence>MKSYLNELKVAVINKDLKKLEQVVQMQPVFDTMDEAMEIQAFMQQAIDLLQDEKNRLTKEMQKIKNLQKFNNEQSKETFNFKA</sequence>
<dbReference type="OrthoDB" id="5373187at2"/>
<accession>B9L8E9</accession>
<dbReference type="HOGENOM" id="CLU_2539049_0_0_7"/>
<dbReference type="STRING" id="598659.NAMH_0489"/>
<name>B9L8E9_NAUPA</name>
<organism evidence="2 3">
    <name type="scientific">Nautilia profundicola (strain ATCC BAA-1463 / DSM 18972 / AmH)</name>
    <dbReference type="NCBI Taxonomy" id="598659"/>
    <lineage>
        <taxon>Bacteria</taxon>
        <taxon>Pseudomonadati</taxon>
        <taxon>Campylobacterota</taxon>
        <taxon>Epsilonproteobacteria</taxon>
        <taxon>Nautiliales</taxon>
        <taxon>Nautiliaceae</taxon>
        <taxon>Nautilia</taxon>
    </lineage>
</organism>
<evidence type="ECO:0000256" key="1">
    <source>
        <dbReference type="SAM" id="Coils"/>
    </source>
</evidence>
<gene>
    <name evidence="2" type="ordered locus">NAMH_0489</name>
</gene>
<dbReference type="AlphaFoldDB" id="B9L8E9"/>
<keyword evidence="1" id="KW-0175">Coiled coil</keyword>
<feature type="coiled-coil region" evidence="1">
    <location>
        <begin position="40"/>
        <end position="70"/>
    </location>
</feature>
<dbReference type="KEGG" id="nam:NAMH_0489"/>
<dbReference type="EMBL" id="CP001279">
    <property type="protein sequence ID" value="ACM93027.1"/>
    <property type="molecule type" value="Genomic_DNA"/>
</dbReference>
<dbReference type="RefSeq" id="WP_015902079.1">
    <property type="nucleotide sequence ID" value="NC_012115.1"/>
</dbReference>
<evidence type="ECO:0000313" key="2">
    <source>
        <dbReference type="EMBL" id="ACM93027.1"/>
    </source>
</evidence>
<reference evidence="2 3" key="1">
    <citation type="journal article" date="2009" name="PLoS Genet.">
        <title>Adaptations to submarine hydrothermal environments exemplified by the genome of Nautilia profundicola.</title>
        <authorList>
            <person name="Campbell B.J."/>
            <person name="Smith J.L."/>
            <person name="Hanson T.E."/>
            <person name="Klotz M.G."/>
            <person name="Stein L.Y."/>
            <person name="Lee C.K."/>
            <person name="Wu D."/>
            <person name="Robinson J.M."/>
            <person name="Khouri H.M."/>
            <person name="Eisen J.A."/>
            <person name="Cary S.C."/>
        </authorList>
    </citation>
    <scope>NUCLEOTIDE SEQUENCE [LARGE SCALE GENOMIC DNA]</scope>
    <source>
        <strain evidence="3">ATCC BAA-1463 / DSM 18972 / AmH</strain>
    </source>
</reference>
<keyword evidence="3" id="KW-1185">Reference proteome</keyword>